<keyword evidence="6" id="KW-0175">Coiled coil</keyword>
<feature type="region of interest" description="Disordered" evidence="12">
    <location>
        <begin position="512"/>
        <end position="557"/>
    </location>
</feature>
<protein>
    <recommendedName>
        <fullName evidence="11">Protein FAM161A</fullName>
    </recommendedName>
</protein>
<evidence type="ECO:0000256" key="4">
    <source>
        <dbReference type="ARBA" id="ARBA00022490"/>
    </source>
</evidence>
<gene>
    <name evidence="13" type="primary">fam161a_0</name>
    <name evidence="13" type="ORF">N1851_008337</name>
</gene>
<dbReference type="GO" id="GO:0044782">
    <property type="term" value="P:cilium organization"/>
    <property type="evidence" value="ECO:0007669"/>
    <property type="project" value="TreeGrafter"/>
</dbReference>
<keyword evidence="14" id="KW-1185">Reference proteome</keyword>
<dbReference type="InterPro" id="IPR019579">
    <property type="entry name" value="FAM161A/B"/>
</dbReference>
<dbReference type="Pfam" id="PF10595">
    <property type="entry name" value="FAM161A_B"/>
    <property type="match status" value="1"/>
</dbReference>
<evidence type="ECO:0000256" key="8">
    <source>
        <dbReference type="ARBA" id="ARBA00023212"/>
    </source>
</evidence>
<comment type="subcellular location">
    <subcellularLocation>
        <location evidence="2">Cytoplasm</location>
        <location evidence="2">Cytoskeleton</location>
        <location evidence="2">Cilium basal body</location>
    </subcellularLocation>
    <subcellularLocation>
        <location evidence="1">Cytoplasm</location>
        <location evidence="1">Cytoskeleton</location>
        <location evidence="1">Microtubule organizing center</location>
        <location evidence="1">Centrosome</location>
        <location evidence="1">Centriole</location>
    </subcellularLocation>
</comment>
<evidence type="ECO:0000256" key="7">
    <source>
        <dbReference type="ARBA" id="ARBA00023069"/>
    </source>
</evidence>
<dbReference type="Proteomes" id="UP001174136">
    <property type="component" value="Unassembled WGS sequence"/>
</dbReference>
<feature type="compositionally biased region" description="Low complexity" evidence="12">
    <location>
        <begin position="327"/>
        <end position="341"/>
    </location>
</feature>
<feature type="region of interest" description="Disordered" evidence="12">
    <location>
        <begin position="182"/>
        <end position="202"/>
    </location>
</feature>
<dbReference type="EMBL" id="JAOPHQ010001463">
    <property type="protein sequence ID" value="KAK0150560.1"/>
    <property type="molecule type" value="Genomic_DNA"/>
</dbReference>
<dbReference type="PANTHER" id="PTHR21501">
    <property type="entry name" value="PROTEIN FAM-161"/>
    <property type="match status" value="1"/>
</dbReference>
<feature type="compositionally biased region" description="Polar residues" evidence="12">
    <location>
        <begin position="128"/>
        <end position="142"/>
    </location>
</feature>
<organism evidence="13 14">
    <name type="scientific">Merluccius polli</name>
    <name type="common">Benguela hake</name>
    <name type="synonym">Merluccius cadenati</name>
    <dbReference type="NCBI Taxonomy" id="89951"/>
    <lineage>
        <taxon>Eukaryota</taxon>
        <taxon>Metazoa</taxon>
        <taxon>Chordata</taxon>
        <taxon>Craniata</taxon>
        <taxon>Vertebrata</taxon>
        <taxon>Euteleostomi</taxon>
        <taxon>Actinopterygii</taxon>
        <taxon>Neopterygii</taxon>
        <taxon>Teleostei</taxon>
        <taxon>Neoteleostei</taxon>
        <taxon>Acanthomorphata</taxon>
        <taxon>Zeiogadaria</taxon>
        <taxon>Gadariae</taxon>
        <taxon>Gadiformes</taxon>
        <taxon>Gadoidei</taxon>
        <taxon>Merlucciidae</taxon>
        <taxon>Merluccius</taxon>
    </lineage>
</organism>
<feature type="compositionally biased region" description="Low complexity" evidence="12">
    <location>
        <begin position="405"/>
        <end position="417"/>
    </location>
</feature>
<evidence type="ECO:0000256" key="9">
    <source>
        <dbReference type="ARBA" id="ARBA00023273"/>
    </source>
</evidence>
<dbReference type="InterPro" id="IPR051655">
    <property type="entry name" value="FAM161"/>
</dbReference>
<dbReference type="AlphaFoldDB" id="A0AA47P714"/>
<feature type="region of interest" description="Disordered" evidence="12">
    <location>
        <begin position="105"/>
        <end position="163"/>
    </location>
</feature>
<evidence type="ECO:0000256" key="10">
    <source>
        <dbReference type="ARBA" id="ARBA00037165"/>
    </source>
</evidence>
<evidence type="ECO:0000256" key="6">
    <source>
        <dbReference type="ARBA" id="ARBA00023054"/>
    </source>
</evidence>
<accession>A0AA47P714</accession>
<reference evidence="13" key="1">
    <citation type="journal article" date="2023" name="Front. Mar. Sci.">
        <title>A new Merluccius polli reference genome to investigate the effects of global change in West African waters.</title>
        <authorList>
            <person name="Mateo J.L."/>
            <person name="Blanco-Fernandez C."/>
            <person name="Garcia-Vazquez E."/>
            <person name="Machado-Schiaffino G."/>
        </authorList>
    </citation>
    <scope>NUCLEOTIDE SEQUENCE</scope>
    <source>
        <strain evidence="13">C29</strain>
        <tissue evidence="13">Fin</tissue>
    </source>
</reference>
<feature type="region of interest" description="Disordered" evidence="12">
    <location>
        <begin position="307"/>
        <end position="355"/>
    </location>
</feature>
<keyword evidence="8" id="KW-0206">Cytoskeleton</keyword>
<keyword evidence="9" id="KW-0966">Cell projection</keyword>
<evidence type="ECO:0000313" key="13">
    <source>
        <dbReference type="EMBL" id="KAK0150560.1"/>
    </source>
</evidence>
<evidence type="ECO:0000256" key="11">
    <source>
        <dbReference type="ARBA" id="ARBA00039949"/>
    </source>
</evidence>
<name>A0AA47P714_MERPO</name>
<evidence type="ECO:0000313" key="14">
    <source>
        <dbReference type="Proteomes" id="UP001174136"/>
    </source>
</evidence>
<evidence type="ECO:0000256" key="2">
    <source>
        <dbReference type="ARBA" id="ARBA00004120"/>
    </source>
</evidence>
<proteinExistence type="inferred from homology"/>
<dbReference type="GO" id="GO:0005929">
    <property type="term" value="C:cilium"/>
    <property type="evidence" value="ECO:0007669"/>
    <property type="project" value="TreeGrafter"/>
</dbReference>
<dbReference type="PANTHER" id="PTHR21501:SF3">
    <property type="entry name" value="PROTEIN FAM161A"/>
    <property type="match status" value="1"/>
</dbReference>
<feature type="region of interest" description="Disordered" evidence="12">
    <location>
        <begin position="389"/>
        <end position="431"/>
    </location>
</feature>
<keyword evidence="7" id="KW-0969">Cilium</keyword>
<comment type="function">
    <text evidence="10">Involved in ciliogenesis.</text>
</comment>
<comment type="caution">
    <text evidence="13">The sequence shown here is derived from an EMBL/GenBank/DDBJ whole genome shotgun (WGS) entry which is preliminary data.</text>
</comment>
<dbReference type="GO" id="GO:0005856">
    <property type="term" value="C:cytoskeleton"/>
    <property type="evidence" value="ECO:0007669"/>
    <property type="project" value="UniProtKB-ARBA"/>
</dbReference>
<keyword evidence="5" id="KW-0970">Cilium biogenesis/degradation</keyword>
<feature type="compositionally biased region" description="Polar residues" evidence="12">
    <location>
        <begin position="150"/>
        <end position="163"/>
    </location>
</feature>
<evidence type="ECO:0000256" key="12">
    <source>
        <dbReference type="SAM" id="MobiDB-lite"/>
    </source>
</evidence>
<sequence>MYRSISLEKKELMALYSRGQDLYGVQDIDCNSEDYEFDSEFDEDAGGDGEMRTSLSMDNCALLGEEEEECQVFFSNQEYYWRLEELKKTHLRNMAELEKMYIGRSNGGHQRLPHDLGLGSGENRPTEEQATPTRRLQRINSQEELDFRETSSGSDQSELSGGQDSAGELELYMDCLAGIPSTDKTCGRDRRMASTETSTAHEQQFFLPTSRLDASLRLKPRGRLSQSATVAGVKATTSKVTSKVTVPKPFRMTLREEERKRRRVRTRSEVELENALLKRELEELRECGRKFRATPAPAHTRRPLCEVVAGRPSAARRRTGGAGGSGDAVAPAGDRAASPSAASPPPRPFSFLERERRKKEARIVAALGNLSPKEESSCTFKARPLPCSVYGGPRQRGGQSPEVKTSTSPPGSPSATSVAHAPDRGERSWISGRCSVNKPVKKHMEVSIEMVKDREWSYAASPSAASPPPRPFSFLERERRKKEARIVAALGNLSPKEEWSCTFKARPLPCSVYGGPRQRGGQSPEVKTSTSPPGSPSATSVAHAPDRGERSWISGRCSVNKPVKKHMEVSIEMVKDRQWSYVRPHL</sequence>
<evidence type="ECO:0000256" key="3">
    <source>
        <dbReference type="ARBA" id="ARBA00006663"/>
    </source>
</evidence>
<evidence type="ECO:0000256" key="1">
    <source>
        <dbReference type="ARBA" id="ARBA00004114"/>
    </source>
</evidence>
<evidence type="ECO:0000256" key="5">
    <source>
        <dbReference type="ARBA" id="ARBA00022794"/>
    </source>
</evidence>
<comment type="similarity">
    <text evidence="3">Belongs to the FAM161 family.</text>
</comment>
<keyword evidence="4" id="KW-0963">Cytoplasm</keyword>
<feature type="compositionally biased region" description="Low complexity" evidence="12">
    <location>
        <begin position="528"/>
        <end position="540"/>
    </location>
</feature>